<reference evidence="2 3" key="1">
    <citation type="submission" date="2017-05" db="EMBL/GenBank/DDBJ databases">
        <authorList>
            <person name="Song R."/>
            <person name="Chenine A.L."/>
            <person name="Ruprecht R.M."/>
        </authorList>
    </citation>
    <scope>NUCLEOTIDE SEQUENCE [LARGE SCALE GENOMIC DNA]</scope>
    <source>
        <strain evidence="2 3">CECT 8899</strain>
    </source>
</reference>
<dbReference type="PANTHER" id="PTHR16222:SF12">
    <property type="entry name" value="ADP-RIBOSYLGLYCOHYDROLASE-RELATED"/>
    <property type="match status" value="1"/>
</dbReference>
<feature type="binding site" evidence="1">
    <location>
        <position position="80"/>
    </location>
    <ligand>
        <name>Mg(2+)</name>
        <dbReference type="ChEBI" id="CHEBI:18420"/>
        <label>1</label>
    </ligand>
</feature>
<gene>
    <name evidence="2" type="ORF">LOM8899_04164</name>
</gene>
<evidence type="ECO:0000313" key="2">
    <source>
        <dbReference type="EMBL" id="SMY09990.1"/>
    </source>
</evidence>
<dbReference type="Gene3D" id="1.10.4080.10">
    <property type="entry name" value="ADP-ribosylation/Crystallin J1"/>
    <property type="match status" value="1"/>
</dbReference>
<dbReference type="InterPro" id="IPR050792">
    <property type="entry name" value="ADP-ribosylglycohydrolase"/>
</dbReference>
<dbReference type="PANTHER" id="PTHR16222">
    <property type="entry name" value="ADP-RIBOSYLGLYCOHYDROLASE"/>
    <property type="match status" value="1"/>
</dbReference>
<keyword evidence="1" id="KW-0460">Magnesium</keyword>
<feature type="binding site" evidence="1">
    <location>
        <position position="329"/>
    </location>
    <ligand>
        <name>Mg(2+)</name>
        <dbReference type="ChEBI" id="CHEBI:18420"/>
        <label>1</label>
    </ligand>
</feature>
<dbReference type="Proteomes" id="UP000201613">
    <property type="component" value="Unassembled WGS sequence"/>
</dbReference>
<name>A0A238LMC4_9RHOB</name>
<proteinExistence type="predicted"/>
<dbReference type="OrthoDB" id="9798107at2"/>
<dbReference type="EMBL" id="FXZK01000015">
    <property type="protein sequence ID" value="SMY09990.1"/>
    <property type="molecule type" value="Genomic_DNA"/>
</dbReference>
<organism evidence="2 3">
    <name type="scientific">Flavimaricola marinus</name>
    <dbReference type="NCBI Taxonomy" id="1819565"/>
    <lineage>
        <taxon>Bacteria</taxon>
        <taxon>Pseudomonadati</taxon>
        <taxon>Pseudomonadota</taxon>
        <taxon>Alphaproteobacteria</taxon>
        <taxon>Rhodobacterales</taxon>
        <taxon>Paracoccaceae</taxon>
        <taxon>Flavimaricola</taxon>
    </lineage>
</organism>
<dbReference type="InterPro" id="IPR036705">
    <property type="entry name" value="Ribosyl_crysJ1_sf"/>
</dbReference>
<comment type="cofactor">
    <cofactor evidence="1">
        <name>Mg(2+)</name>
        <dbReference type="ChEBI" id="CHEBI:18420"/>
    </cofactor>
    <text evidence="1">Binds 2 magnesium ions per subunit.</text>
</comment>
<keyword evidence="1" id="KW-0479">Metal-binding</keyword>
<dbReference type="InterPro" id="IPR005502">
    <property type="entry name" value="Ribosyl_crysJ1"/>
</dbReference>
<evidence type="ECO:0000256" key="1">
    <source>
        <dbReference type="PIRSR" id="PIRSR605502-1"/>
    </source>
</evidence>
<keyword evidence="3" id="KW-1185">Reference proteome</keyword>
<dbReference type="Pfam" id="PF03747">
    <property type="entry name" value="ADP_ribosyl_GH"/>
    <property type="match status" value="1"/>
</dbReference>
<keyword evidence="2" id="KW-0378">Hydrolase</keyword>
<protein>
    <submittedName>
        <fullName evidence="2">ADP-ribosylglycohydrolase</fullName>
    </submittedName>
</protein>
<feature type="binding site" evidence="1">
    <location>
        <position position="81"/>
    </location>
    <ligand>
        <name>Mg(2+)</name>
        <dbReference type="ChEBI" id="CHEBI:18420"/>
        <label>1</label>
    </ligand>
</feature>
<dbReference type="GO" id="GO:0046872">
    <property type="term" value="F:metal ion binding"/>
    <property type="evidence" value="ECO:0007669"/>
    <property type="project" value="UniProtKB-KW"/>
</dbReference>
<sequence>MTADENSAETRGPDFRGRVHAVVHGVAYGDAMGAPVEKLSAAEIRERYGRVTSLRTEWHRTGQSEQARQGRIRGHGIVTDDTGMTLALMRIYGRERRHLDAWDMGTGMVREITWERHWVPELQREAALIERLFYPEKWIFQRHQLSGCDPRQGGVGNMVNCGAAMYIAPVGVVNAGDPQRAYDEAIAFAMGHQQSYGLEAAGVLSAAIAQAFVPGTTLDQVIRTAHDLAHDGTRSAIAAIVEIAETLAAKGAGPDEVTAAFHTAIAPFSPMGDDLVHTPEKAGRASNAYQPSRLLSIEELPLALGFCLTAGGNFKQAVEDGINSGRDTDSIGVMAGAILGALHGPSVIDPEDAALLDDANRLQLGAAADHFTDAALAIQANDAASAKAILAARRALSNPAKDKAAE</sequence>
<dbReference type="AlphaFoldDB" id="A0A238LMC4"/>
<dbReference type="GO" id="GO:0016787">
    <property type="term" value="F:hydrolase activity"/>
    <property type="evidence" value="ECO:0007669"/>
    <property type="project" value="UniProtKB-KW"/>
</dbReference>
<feature type="binding site" evidence="1">
    <location>
        <position position="79"/>
    </location>
    <ligand>
        <name>Mg(2+)</name>
        <dbReference type="ChEBI" id="CHEBI:18420"/>
        <label>1</label>
    </ligand>
</feature>
<feature type="binding site" evidence="1">
    <location>
        <position position="327"/>
    </location>
    <ligand>
        <name>Mg(2+)</name>
        <dbReference type="ChEBI" id="CHEBI:18420"/>
        <label>1</label>
    </ligand>
</feature>
<evidence type="ECO:0000313" key="3">
    <source>
        <dbReference type="Proteomes" id="UP000201613"/>
    </source>
</evidence>
<dbReference type="SUPFAM" id="SSF101478">
    <property type="entry name" value="ADP-ribosylglycohydrolase"/>
    <property type="match status" value="1"/>
</dbReference>
<dbReference type="RefSeq" id="WP_093994160.1">
    <property type="nucleotide sequence ID" value="NZ_FXZK01000015.1"/>
</dbReference>
<feature type="binding site" evidence="1">
    <location>
        <position position="330"/>
    </location>
    <ligand>
        <name>Mg(2+)</name>
        <dbReference type="ChEBI" id="CHEBI:18420"/>
        <label>1</label>
    </ligand>
</feature>
<accession>A0A238LMC4</accession>